<proteinExistence type="predicted"/>
<keyword evidence="1" id="KW-0472">Membrane</keyword>
<accession>A0A0V0UWL7</accession>
<evidence type="ECO:0000313" key="2">
    <source>
        <dbReference type="EMBL" id="KRX55415.1"/>
    </source>
</evidence>
<keyword evidence="1" id="KW-0812">Transmembrane</keyword>
<evidence type="ECO:0000313" key="3">
    <source>
        <dbReference type="Proteomes" id="UP000054783"/>
    </source>
</evidence>
<keyword evidence="1" id="KW-1133">Transmembrane helix</keyword>
<evidence type="ECO:0000256" key="1">
    <source>
        <dbReference type="SAM" id="Phobius"/>
    </source>
</evidence>
<reference evidence="2 3" key="1">
    <citation type="submission" date="2015-01" db="EMBL/GenBank/DDBJ databases">
        <title>Evolution of Trichinella species and genotypes.</title>
        <authorList>
            <person name="Korhonen P.K."/>
            <person name="Edoardo P."/>
            <person name="Giuseppe L.R."/>
            <person name="Gasser R.B."/>
        </authorList>
    </citation>
    <scope>NUCLEOTIDE SEQUENCE [LARGE SCALE GENOMIC DNA]</scope>
    <source>
        <strain evidence="2">ISS2496</strain>
    </source>
</reference>
<gene>
    <name evidence="2" type="ORF">T12_607</name>
</gene>
<comment type="caution">
    <text evidence="2">The sequence shown here is derived from an EMBL/GenBank/DDBJ whole genome shotgun (WGS) entry which is preliminary data.</text>
</comment>
<name>A0A0V0UWL7_9BILA</name>
<organism evidence="2 3">
    <name type="scientific">Trichinella patagoniensis</name>
    <dbReference type="NCBI Taxonomy" id="990121"/>
    <lineage>
        <taxon>Eukaryota</taxon>
        <taxon>Metazoa</taxon>
        <taxon>Ecdysozoa</taxon>
        <taxon>Nematoda</taxon>
        <taxon>Enoplea</taxon>
        <taxon>Dorylaimia</taxon>
        <taxon>Trichinellida</taxon>
        <taxon>Trichinellidae</taxon>
        <taxon>Trichinella</taxon>
    </lineage>
</organism>
<dbReference type="Proteomes" id="UP000054783">
    <property type="component" value="Unassembled WGS sequence"/>
</dbReference>
<dbReference type="AlphaFoldDB" id="A0A0V0UWL7"/>
<protein>
    <submittedName>
        <fullName evidence="2">Uncharacterized protein</fullName>
    </submittedName>
</protein>
<dbReference type="EMBL" id="JYDQ01006301">
    <property type="protein sequence ID" value="KRX55415.1"/>
    <property type="molecule type" value="Genomic_DNA"/>
</dbReference>
<sequence length="38" mass="4088">MRLQGLVGVTIHICLATHAIWCGSYVFGGSEWPSGPSR</sequence>
<feature type="transmembrane region" description="Helical" evidence="1">
    <location>
        <begin position="6"/>
        <end position="28"/>
    </location>
</feature>
<feature type="non-terminal residue" evidence="2">
    <location>
        <position position="38"/>
    </location>
</feature>
<keyword evidence="3" id="KW-1185">Reference proteome</keyword>